<accession>A0A955KZC4</accession>
<dbReference type="SUPFAM" id="SSF143011">
    <property type="entry name" value="RelE-like"/>
    <property type="match status" value="1"/>
</dbReference>
<evidence type="ECO:0000256" key="1">
    <source>
        <dbReference type="ARBA" id="ARBA00022649"/>
    </source>
</evidence>
<dbReference type="Pfam" id="PF05016">
    <property type="entry name" value="ParE_toxin"/>
    <property type="match status" value="1"/>
</dbReference>
<dbReference type="EMBL" id="JAGQLI010000031">
    <property type="protein sequence ID" value="MCA9378903.1"/>
    <property type="molecule type" value="Genomic_DNA"/>
</dbReference>
<evidence type="ECO:0000313" key="3">
    <source>
        <dbReference type="Proteomes" id="UP000760819"/>
    </source>
</evidence>
<organism evidence="2 3">
    <name type="scientific">Candidatus Dojkabacteria bacterium</name>
    <dbReference type="NCBI Taxonomy" id="2099670"/>
    <lineage>
        <taxon>Bacteria</taxon>
        <taxon>Candidatus Dojkabacteria</taxon>
    </lineage>
</organism>
<dbReference type="Gene3D" id="3.30.2310.20">
    <property type="entry name" value="RelE-like"/>
    <property type="match status" value="1"/>
</dbReference>
<dbReference type="PANTHER" id="PTHR38813">
    <property type="match status" value="1"/>
</dbReference>
<comment type="caution">
    <text evidence="2">The sequence shown here is derived from an EMBL/GenBank/DDBJ whole genome shotgun (WGS) entry which is preliminary data.</text>
</comment>
<dbReference type="InterPro" id="IPR052747">
    <property type="entry name" value="TA_system_RelE_toxin"/>
</dbReference>
<keyword evidence="1" id="KW-1277">Toxin-antitoxin system</keyword>
<reference evidence="2" key="2">
    <citation type="journal article" date="2021" name="Microbiome">
        <title>Successional dynamics and alternative stable states in a saline activated sludge microbial community over 9 years.</title>
        <authorList>
            <person name="Wang Y."/>
            <person name="Ye J."/>
            <person name="Ju F."/>
            <person name="Liu L."/>
            <person name="Boyd J.A."/>
            <person name="Deng Y."/>
            <person name="Parks D.H."/>
            <person name="Jiang X."/>
            <person name="Yin X."/>
            <person name="Woodcroft B.J."/>
            <person name="Tyson G.W."/>
            <person name="Hugenholtz P."/>
            <person name="Polz M.F."/>
            <person name="Zhang T."/>
        </authorList>
    </citation>
    <scope>NUCLEOTIDE SEQUENCE</scope>
    <source>
        <strain evidence="2">HKST-UBA12</strain>
    </source>
</reference>
<sequence>MSNKIEFTKTALRQAKKLPRSVWLRLVPRIESLAHKPLPAGSKQLVGLAGVYRIRMGDYRVIYRFHKTDKVITVVKIAHRREIYDRLG</sequence>
<reference evidence="2" key="1">
    <citation type="submission" date="2020-04" db="EMBL/GenBank/DDBJ databases">
        <authorList>
            <person name="Zhang T."/>
        </authorList>
    </citation>
    <scope>NUCLEOTIDE SEQUENCE</scope>
    <source>
        <strain evidence="2">HKST-UBA12</strain>
    </source>
</reference>
<dbReference type="InterPro" id="IPR007712">
    <property type="entry name" value="RelE/ParE_toxin"/>
</dbReference>
<dbReference type="NCBIfam" id="TIGR02385">
    <property type="entry name" value="RelE_StbE"/>
    <property type="match status" value="1"/>
</dbReference>
<protein>
    <submittedName>
        <fullName evidence="2">Type II toxin-antitoxin system RelE/ParE family toxin</fullName>
    </submittedName>
</protein>
<evidence type="ECO:0000313" key="2">
    <source>
        <dbReference type="EMBL" id="MCA9378903.1"/>
    </source>
</evidence>
<gene>
    <name evidence="2" type="ORF">KC640_00600</name>
</gene>
<dbReference type="InterPro" id="IPR035093">
    <property type="entry name" value="RelE/ParE_toxin_dom_sf"/>
</dbReference>
<name>A0A955KZC4_9BACT</name>
<proteinExistence type="predicted"/>
<dbReference type="Proteomes" id="UP000760819">
    <property type="component" value="Unassembled WGS sequence"/>
</dbReference>
<dbReference type="AlphaFoldDB" id="A0A955KZC4"/>
<dbReference type="PANTHER" id="PTHR38813:SF1">
    <property type="entry name" value="TOXIN RELE1-RELATED"/>
    <property type="match status" value="1"/>
</dbReference>